<protein>
    <submittedName>
        <fullName evidence="2">Uncharacterized protein</fullName>
    </submittedName>
</protein>
<dbReference type="AlphaFoldDB" id="A0A7T0H0H6"/>
<keyword evidence="1" id="KW-0812">Transmembrane</keyword>
<dbReference type="EMBL" id="CP061801">
    <property type="protein sequence ID" value="QPK02037.1"/>
    <property type="molecule type" value="Genomic_DNA"/>
</dbReference>
<feature type="transmembrane region" description="Helical" evidence="1">
    <location>
        <begin position="20"/>
        <end position="49"/>
    </location>
</feature>
<keyword evidence="1" id="KW-0472">Membrane</keyword>
<keyword evidence="1" id="KW-1133">Transmembrane helix</keyword>
<evidence type="ECO:0000256" key="1">
    <source>
        <dbReference type="SAM" id="Phobius"/>
    </source>
</evidence>
<sequence length="109" mass="12325">MRMNPQNNWLSWVGNGLTTVAAYLGITTLDLTYLVLAVLGFLLSLLGWLDRRAKIKADRHASAERLALDRQRTRAVIEFLSRSDTHNIDQSDEVVAKVQRVMAETEIQS</sequence>
<proteinExistence type="predicted"/>
<organism evidence="2">
    <name type="scientific">Enterobacter mori</name>
    <dbReference type="NCBI Taxonomy" id="539813"/>
    <lineage>
        <taxon>Bacteria</taxon>
        <taxon>Pseudomonadati</taxon>
        <taxon>Pseudomonadota</taxon>
        <taxon>Gammaproteobacteria</taxon>
        <taxon>Enterobacterales</taxon>
        <taxon>Enterobacteriaceae</taxon>
        <taxon>Enterobacter</taxon>
    </lineage>
</organism>
<gene>
    <name evidence="2" type="ORF">IDM36_07970</name>
</gene>
<evidence type="ECO:0000313" key="2">
    <source>
        <dbReference type="EMBL" id="QPK02037.1"/>
    </source>
</evidence>
<name>A0A7T0H0H6_9ENTR</name>
<accession>A0A7T0H0H6</accession>
<reference evidence="2" key="1">
    <citation type="submission" date="2020-09" db="EMBL/GenBank/DDBJ databases">
        <title>First Report of a novel Colistin-Resistant species of Enterobacter cloacae complex Producing MCR-5 isolated from hospital sewage water.</title>
        <authorList>
            <person name="Zhou K."/>
        </authorList>
    </citation>
    <scope>NUCLEOTIDE SEQUENCE [LARGE SCALE GENOMIC DNA]</scope>
    <source>
        <strain evidence="2">HSW1412</strain>
    </source>
</reference>